<dbReference type="InterPro" id="IPR007300">
    <property type="entry name" value="CidB/LrgB"/>
</dbReference>
<keyword evidence="2 5" id="KW-0812">Transmembrane</keyword>
<feature type="transmembrane region" description="Helical" evidence="5">
    <location>
        <begin position="105"/>
        <end position="127"/>
    </location>
</feature>
<name>A0A9U5G631_9BURK</name>
<dbReference type="AlphaFoldDB" id="A0A9U5G631"/>
<evidence type="ECO:0000256" key="4">
    <source>
        <dbReference type="ARBA" id="ARBA00023136"/>
    </source>
</evidence>
<evidence type="ECO:0000313" key="6">
    <source>
        <dbReference type="Proteomes" id="UP000675920"/>
    </source>
</evidence>
<feature type="transmembrane region" description="Helical" evidence="5">
    <location>
        <begin position="12"/>
        <end position="32"/>
    </location>
</feature>
<sequence length="242" mass="23764">MNLTAALSLPSAHGAALMAGCTGATLLAYAVALAAWRRGGLSPWLIPVLTGSALVALGLKFAGLPHAEYREATALLRWLAGPATVALAVPLHAQRARIRRLGPALAVALPAGAIAGIGSAVLLARALGLPAALVQSLAPKSATMPVALALVEAGGGIAPVAAAAVALTGIAGALLARPLLDALRLRDPAVRGFATGMAAHAVGTARALRIDPVEGATAALAMGLNGLATALLLPLLLPPLAG</sequence>
<evidence type="ECO:0000256" key="2">
    <source>
        <dbReference type="ARBA" id="ARBA00022692"/>
    </source>
</evidence>
<keyword evidence="4 5" id="KW-0472">Membrane</keyword>
<dbReference type="PANTHER" id="PTHR30249">
    <property type="entry name" value="PUTATIVE SEROTONIN TRANSPORTER"/>
    <property type="match status" value="1"/>
</dbReference>
<dbReference type="RefSeq" id="WP_084545061.1">
    <property type="nucleotide sequence ID" value="NZ_AXWS01000013.1"/>
</dbReference>
<evidence type="ECO:0000256" key="3">
    <source>
        <dbReference type="ARBA" id="ARBA00022989"/>
    </source>
</evidence>
<dbReference type="GO" id="GO:0016020">
    <property type="term" value="C:membrane"/>
    <property type="evidence" value="ECO:0007669"/>
    <property type="project" value="UniProtKB-SubCell"/>
</dbReference>
<dbReference type="Pfam" id="PF04172">
    <property type="entry name" value="LrgB"/>
    <property type="match status" value="1"/>
</dbReference>
<feature type="transmembrane region" description="Helical" evidence="5">
    <location>
        <begin position="44"/>
        <end position="63"/>
    </location>
</feature>
<protein>
    <submittedName>
        <fullName evidence="7">LrgB family protein</fullName>
    </submittedName>
</protein>
<organism evidence="6 7">
    <name type="scientific">Derxia gummosa DSM 723</name>
    <dbReference type="NCBI Taxonomy" id="1121388"/>
    <lineage>
        <taxon>Bacteria</taxon>
        <taxon>Pseudomonadati</taxon>
        <taxon>Pseudomonadota</taxon>
        <taxon>Betaproteobacteria</taxon>
        <taxon>Burkholderiales</taxon>
        <taxon>Alcaligenaceae</taxon>
        <taxon>Derxia</taxon>
    </lineage>
</organism>
<keyword evidence="3 5" id="KW-1133">Transmembrane helix</keyword>
<feature type="transmembrane region" description="Helical" evidence="5">
    <location>
        <begin position="147"/>
        <end position="176"/>
    </location>
</feature>
<comment type="subcellular location">
    <subcellularLocation>
        <location evidence="1">Membrane</location>
        <topology evidence="1">Multi-pass membrane protein</topology>
    </subcellularLocation>
</comment>
<keyword evidence="6" id="KW-1185">Reference proteome</keyword>
<evidence type="ECO:0000256" key="5">
    <source>
        <dbReference type="SAM" id="Phobius"/>
    </source>
</evidence>
<proteinExistence type="predicted"/>
<evidence type="ECO:0000313" key="7">
    <source>
        <dbReference type="RefSeq" id="WP_084545061.1"/>
    </source>
</evidence>
<evidence type="ECO:0000256" key="1">
    <source>
        <dbReference type="ARBA" id="ARBA00004141"/>
    </source>
</evidence>
<dbReference type="Proteomes" id="UP000675920">
    <property type="component" value="Unplaced"/>
</dbReference>
<feature type="transmembrane region" description="Helical" evidence="5">
    <location>
        <begin position="75"/>
        <end position="93"/>
    </location>
</feature>
<feature type="transmembrane region" description="Helical" evidence="5">
    <location>
        <begin position="216"/>
        <end position="237"/>
    </location>
</feature>
<dbReference type="PANTHER" id="PTHR30249:SF0">
    <property type="entry name" value="PLASTIDAL GLYCOLATE_GLYCERATE TRANSLOCATOR 1, CHLOROPLASTIC"/>
    <property type="match status" value="1"/>
</dbReference>
<accession>A0A9U5G631</accession>
<reference evidence="7" key="1">
    <citation type="submission" date="2025-08" db="UniProtKB">
        <authorList>
            <consortium name="RefSeq"/>
        </authorList>
    </citation>
    <scope>IDENTIFICATION</scope>
</reference>